<dbReference type="GO" id="GO:0005737">
    <property type="term" value="C:cytoplasm"/>
    <property type="evidence" value="ECO:0007669"/>
    <property type="project" value="TreeGrafter"/>
</dbReference>
<dbReference type="Gene3D" id="1.20.1640.10">
    <property type="entry name" value="Multidrug efflux transporter AcrB transmembrane domain"/>
    <property type="match status" value="2"/>
</dbReference>
<feature type="transmembrane region" description="Helical" evidence="2">
    <location>
        <begin position="1398"/>
        <end position="1420"/>
    </location>
</feature>
<feature type="transmembrane region" description="Helical" evidence="2">
    <location>
        <begin position="1216"/>
        <end position="1244"/>
    </location>
</feature>
<dbReference type="InterPro" id="IPR002350">
    <property type="entry name" value="Kazal_dom"/>
</dbReference>
<feature type="transmembrane region" description="Helical" evidence="2">
    <location>
        <begin position="119"/>
        <end position="143"/>
    </location>
</feature>
<dbReference type="OMA" id="RWDYSRT"/>
<keyword evidence="2" id="KW-0812">Transmembrane</keyword>
<name>A0A914ABY3_PATMI</name>
<dbReference type="InterPro" id="IPR000731">
    <property type="entry name" value="SSD"/>
</dbReference>
<dbReference type="PROSITE" id="PS51465">
    <property type="entry name" value="KAZAL_2"/>
    <property type="match status" value="1"/>
</dbReference>
<feature type="transmembrane region" description="Helical" evidence="2">
    <location>
        <begin position="1332"/>
        <end position="1352"/>
    </location>
</feature>
<dbReference type="InterPro" id="IPR042480">
    <property type="entry name" value="DISP3"/>
</dbReference>
<feature type="transmembrane region" description="Helical" evidence="2">
    <location>
        <begin position="512"/>
        <end position="533"/>
    </location>
</feature>
<evidence type="ECO:0000313" key="5">
    <source>
        <dbReference type="EnsemblMetazoa" id="XP_038061425.1"/>
    </source>
</evidence>
<feature type="compositionally biased region" description="Low complexity" evidence="1">
    <location>
        <begin position="895"/>
        <end position="905"/>
    </location>
</feature>
<dbReference type="InterPro" id="IPR036058">
    <property type="entry name" value="Kazal_dom_sf"/>
</dbReference>
<feature type="transmembrane region" description="Helical" evidence="2">
    <location>
        <begin position="585"/>
        <end position="611"/>
    </location>
</feature>
<feature type="transmembrane region" description="Helical" evidence="2">
    <location>
        <begin position="1250"/>
        <end position="1272"/>
    </location>
</feature>
<feature type="transmembrane region" description="Helical" evidence="2">
    <location>
        <begin position="484"/>
        <end position="505"/>
    </location>
</feature>
<feature type="transmembrane region" description="Helical" evidence="2">
    <location>
        <begin position="553"/>
        <end position="573"/>
    </location>
</feature>
<dbReference type="Proteomes" id="UP000887568">
    <property type="component" value="Unplaced"/>
</dbReference>
<feature type="transmembrane region" description="Helical" evidence="2">
    <location>
        <begin position="1364"/>
        <end position="1386"/>
    </location>
</feature>
<evidence type="ECO:0000256" key="2">
    <source>
        <dbReference type="SAM" id="Phobius"/>
    </source>
</evidence>
<dbReference type="RefSeq" id="XP_038061425.1">
    <property type="nucleotide sequence ID" value="XM_038205497.1"/>
</dbReference>
<dbReference type="Pfam" id="PF12349">
    <property type="entry name" value="Sterol-sensing"/>
    <property type="match status" value="1"/>
</dbReference>
<evidence type="ECO:0000259" key="4">
    <source>
        <dbReference type="PROSITE" id="PS51465"/>
    </source>
</evidence>
<dbReference type="InterPro" id="IPR053958">
    <property type="entry name" value="HMGCR/SNAP/NPC1-like_SSD"/>
</dbReference>
<evidence type="ECO:0000313" key="6">
    <source>
        <dbReference type="Proteomes" id="UP000887568"/>
    </source>
</evidence>
<keyword evidence="2" id="KW-0472">Membrane</keyword>
<evidence type="ECO:0000256" key="1">
    <source>
        <dbReference type="SAM" id="MobiDB-lite"/>
    </source>
</evidence>
<feature type="region of interest" description="Disordered" evidence="1">
    <location>
        <begin position="1"/>
        <end position="55"/>
    </location>
</feature>
<dbReference type="Pfam" id="PF07648">
    <property type="entry name" value="Kazal_2"/>
    <property type="match status" value="1"/>
</dbReference>
<feature type="transmembrane region" description="Helical" evidence="2">
    <location>
        <begin position="1284"/>
        <end position="1305"/>
    </location>
</feature>
<keyword evidence="2" id="KW-1133">Transmembrane helix</keyword>
<reference evidence="5" key="1">
    <citation type="submission" date="2022-11" db="UniProtKB">
        <authorList>
            <consortium name="EnsemblMetazoa"/>
        </authorList>
    </citation>
    <scope>IDENTIFICATION</scope>
</reference>
<keyword evidence="6" id="KW-1185">Reference proteome</keyword>
<feature type="transmembrane region" description="Helical" evidence="2">
    <location>
        <begin position="460"/>
        <end position="478"/>
    </location>
</feature>
<dbReference type="PANTHER" id="PTHR46687:SF1">
    <property type="entry name" value="PROTEIN DISPATCHED HOMOLOG 3"/>
    <property type="match status" value="1"/>
</dbReference>
<accession>A0A914ABY3</accession>
<sequence length="1436" mass="157825">MSGQLCFLTRNGPFSESLDDEVTFSTQTDREDSEVDNQPDADNLPFDSDPLIQSFPASPPVSNFQRLTNGAPKNFSFQSSPGESSTSSEGSFSSQESLIEIVPLGQPWRALGRCFNSTIVSIVVLFLVTAVSLSLAGISVFVVGPTPYFDKSLNAFQIPNHISTKRQLAFDAARTDDFHNLRKRSLDFQNLGLDISFLKPHKTDSEIDILSSSIQNSLLDNAIPDDVFRPGKLNFNLITKRQHQETGEFGMTHNRNRRSSSRVRRKKYKMVIVYKALGEDKNIFTEERLRTIHKVEMDIMRHPNFTDFCSRDSRSLSDPALRPFKYCSPMISLMGYFYPSVDNEKIVYDGMGNNLADINGTLALARAALKSKFYWFVDTQMSSNSVTSKLLRSEVYFGPPFGEDSNPPSDRESSQLYVDFLVTYIDLLEKASTDKVRVLYGGTQLFDYEVKEAIAHDLRLCIPTGITIFVLLFVLTSFSLWLTFWGFLSIILSFAWAYFIYHVAFGKAALGLLNLVSGFVIIGIGVDDVFVFVNTFLQAEHYKDPVQRMAHTVKTAGIATFFTSFTTAGAFAANIASQIPAINDFGLFMCLIVTSCWIMVALVMPCALTLWQRCFHCEVFIFRRCTRRSDDPAAAMETLSRVLDRHERQATPPSETSSSETGSGPERSHEDNDIPMLDLEEDTNIQHLLIDDNDEPLILTNDDDYSHAPTIPARGPAPKQARSITKILQGFLNRFVATPFIRGRWLVILVYVMIFTASLVLVIHIKPATRPPALYNKQTNLQQLLDLAYNFSGKDISCKGCSGLVTDGPHVQPQPVPGGPVTLPMVPIPTKHPTPGGGQHPVTHPHGKPMTPGIAKPTQPSIHTQPPDIHTQPPHVHTQPPDVHHKSTTRQHVAPVRPTTTTRPVQRQTCADRNQPCPFYSTCDDSDPSQGPVCHCKFSCPNMWDIVCGSDGQNYKNQCAMRKASCEKKQLIEMAYSSPGPCFNPHTPASGGGGDSGGGGGGGGAGGGGSQGSNTVKPGGGDGAGSPHAGYNPCPGGSCGKPGERPVLDNTALVYLVFGIDHYAPSNTTQEHVVEDSKGTAIYDPDFDLGRDETKIALCKICKKIAAKKDLVIPGGAQCFPKEYSSLINAMKATYEDCKDIPDSYSNKLIGLHNNKVYWFAMAFKSNIFQGKSSFAAYKDYNAWETAIQEAKDSLTDEEKVGLETMFQTSDYWKQVFMEIVGVTSAIYGVAFSLLVCVVAVVIFTAHIGILLIAFLTIGGVIMVVVSMFYLLGWEMGAVEAVSLSIIVGSSIDYCIHLIEGYLVAGDRVPDITHKSAAEIRRWRTRYSVSTIGVSILSSALTTIIASVPLCYTTIQLFAKFGKIVAMNTFVSILYTLTACTAFLSLAGPARYRWNVKWFVFSALVLCCLIGLVVLILYVLHTSGMSIPGPSGNPLF</sequence>
<dbReference type="SMART" id="SM00280">
    <property type="entry name" value="KAZAL"/>
    <property type="match status" value="1"/>
</dbReference>
<feature type="domain" description="SSD" evidence="3">
    <location>
        <begin position="481"/>
        <end position="610"/>
    </location>
</feature>
<dbReference type="EnsemblMetazoa" id="XM_038205497.1">
    <property type="protein sequence ID" value="XP_038061425.1"/>
    <property type="gene ID" value="LOC119732106"/>
</dbReference>
<feature type="compositionally biased region" description="Gly residues" evidence="1">
    <location>
        <begin position="990"/>
        <end position="1011"/>
    </location>
</feature>
<feature type="compositionally biased region" description="Low complexity" evidence="1">
    <location>
        <begin position="870"/>
        <end position="881"/>
    </location>
</feature>
<feature type="region of interest" description="Disordered" evidence="1">
    <location>
        <begin position="642"/>
        <end position="673"/>
    </location>
</feature>
<dbReference type="SUPFAM" id="SSF82866">
    <property type="entry name" value="Multidrug efflux transporter AcrB transmembrane domain"/>
    <property type="match status" value="2"/>
</dbReference>
<feature type="transmembrane region" description="Helical" evidence="2">
    <location>
        <begin position="745"/>
        <end position="765"/>
    </location>
</feature>
<dbReference type="PROSITE" id="PS50156">
    <property type="entry name" value="SSD"/>
    <property type="match status" value="1"/>
</dbReference>
<proteinExistence type="predicted"/>
<feature type="region of interest" description="Disordered" evidence="1">
    <location>
        <begin position="986"/>
        <end position="1027"/>
    </location>
</feature>
<feature type="region of interest" description="Disordered" evidence="1">
    <location>
        <begin position="859"/>
        <end position="905"/>
    </location>
</feature>
<dbReference type="Gene3D" id="3.30.60.30">
    <property type="match status" value="1"/>
</dbReference>
<feature type="domain" description="Kazal-like" evidence="4">
    <location>
        <begin position="935"/>
        <end position="984"/>
    </location>
</feature>
<dbReference type="PANTHER" id="PTHR46687">
    <property type="entry name" value="PROTEIN DISPATCHED HOMOLOG 3"/>
    <property type="match status" value="1"/>
</dbReference>
<dbReference type="CDD" id="cd00104">
    <property type="entry name" value="KAZAL_FS"/>
    <property type="match status" value="1"/>
</dbReference>
<dbReference type="GeneID" id="119732106"/>
<dbReference type="OrthoDB" id="429851at2759"/>
<protein>
    <submittedName>
        <fullName evidence="5">Uncharacterized protein</fullName>
    </submittedName>
</protein>
<dbReference type="SUPFAM" id="SSF100895">
    <property type="entry name" value="Kazal-type serine protease inhibitors"/>
    <property type="match status" value="1"/>
</dbReference>
<evidence type="ECO:0000259" key="3">
    <source>
        <dbReference type="PROSITE" id="PS50156"/>
    </source>
</evidence>
<feature type="compositionally biased region" description="Low complexity" evidence="1">
    <location>
        <begin position="651"/>
        <end position="665"/>
    </location>
</feature>
<organism evidence="5 6">
    <name type="scientific">Patiria miniata</name>
    <name type="common">Bat star</name>
    <name type="synonym">Asterina miniata</name>
    <dbReference type="NCBI Taxonomy" id="46514"/>
    <lineage>
        <taxon>Eukaryota</taxon>
        <taxon>Metazoa</taxon>
        <taxon>Echinodermata</taxon>
        <taxon>Eleutherozoa</taxon>
        <taxon>Asterozoa</taxon>
        <taxon>Asteroidea</taxon>
        <taxon>Valvatacea</taxon>
        <taxon>Valvatida</taxon>
        <taxon>Asterinidae</taxon>
        <taxon>Patiria</taxon>
    </lineage>
</organism>